<dbReference type="InterPro" id="IPR013786">
    <property type="entry name" value="AcylCoA_DH/ox_N"/>
</dbReference>
<evidence type="ECO:0000259" key="3">
    <source>
        <dbReference type="Pfam" id="PF08028"/>
    </source>
</evidence>
<dbReference type="SUPFAM" id="SSF47203">
    <property type="entry name" value="Acyl-CoA dehydrogenase C-terminal domain-like"/>
    <property type="match status" value="1"/>
</dbReference>
<sequence length="412" mass="44389">MSVTAREASSRWTTTPSTAEEWLARAREVATELAVDAVARDRANQTPTAEVQLLKDSGLVTLLGPTEHGGAGQSWTTALRVVRAVSAGDGSIGQLLGYHYLWAWAARLVGTPEQIAAVEEAATTNQWFFGGAVNPRDADLTIRIDGDDLVYSGRKSFSTGGVVSDVTVLEGVIEGTGDHAFAIVPTQQPGIRFLGDWDSLGQRLTESGGVVIDEVRVPRASAAGFVRDGEEYVFVPRTYNSLNVPLIQLIFANLYVGIAEGALATAATYTRDTTRAWPYAGDVKTRASEEFYVQEAYGDLRSKLWAAEALTERAAVLIEEINAHADAVTAEERGEAAVVIAAAKQVAIDVALEIGTRVYEVTGARATASSVGLDIYWRNVRTHSLHDPIAHKRAEVGRYALLGELPEPTWYT</sequence>
<dbReference type="PANTHER" id="PTHR43884">
    <property type="entry name" value="ACYL-COA DEHYDROGENASE"/>
    <property type="match status" value="1"/>
</dbReference>
<dbReference type="PIRSF" id="PIRSF016578">
    <property type="entry name" value="HsaA"/>
    <property type="match status" value="1"/>
</dbReference>
<dbReference type="RefSeq" id="WP_367921320.1">
    <property type="nucleotide sequence ID" value="NZ_BAABAC010000041.1"/>
</dbReference>
<keyword evidence="1" id="KW-0560">Oxidoreductase</keyword>
<name>A0ABW3VU98_9ACTN</name>
<evidence type="ECO:0000256" key="1">
    <source>
        <dbReference type="ARBA" id="ARBA00023002"/>
    </source>
</evidence>
<protein>
    <submittedName>
        <fullName evidence="4">Acyl-CoA dehydrogenase family protein</fullName>
    </submittedName>
</protein>
<evidence type="ECO:0000259" key="2">
    <source>
        <dbReference type="Pfam" id="PF02771"/>
    </source>
</evidence>
<dbReference type="Pfam" id="PF08028">
    <property type="entry name" value="Acyl-CoA_dh_2"/>
    <property type="match status" value="1"/>
</dbReference>
<dbReference type="Pfam" id="PF02771">
    <property type="entry name" value="Acyl-CoA_dh_N"/>
    <property type="match status" value="1"/>
</dbReference>
<reference evidence="5" key="1">
    <citation type="journal article" date="2019" name="Int. J. Syst. Evol. Microbiol.">
        <title>The Global Catalogue of Microorganisms (GCM) 10K type strain sequencing project: providing services to taxonomists for standard genome sequencing and annotation.</title>
        <authorList>
            <consortium name="The Broad Institute Genomics Platform"/>
            <consortium name="The Broad Institute Genome Sequencing Center for Infectious Disease"/>
            <person name="Wu L."/>
            <person name="Ma J."/>
        </authorList>
    </citation>
    <scope>NUCLEOTIDE SEQUENCE [LARGE SCALE GENOMIC DNA]</scope>
    <source>
        <strain evidence="5">CCUG 52478</strain>
    </source>
</reference>
<feature type="domain" description="Acyl-CoA dehydrogenase C-terminal" evidence="3">
    <location>
        <begin position="249"/>
        <end position="386"/>
    </location>
</feature>
<dbReference type="InterPro" id="IPR013107">
    <property type="entry name" value="Acyl-CoA_DH_C"/>
</dbReference>
<gene>
    <name evidence="4" type="ORF">ACFQ3F_00710</name>
</gene>
<evidence type="ECO:0000313" key="5">
    <source>
        <dbReference type="Proteomes" id="UP001597229"/>
    </source>
</evidence>
<dbReference type="PANTHER" id="PTHR43884:SF12">
    <property type="entry name" value="ISOVALERYL-COA DEHYDROGENASE, MITOCHONDRIAL-RELATED"/>
    <property type="match status" value="1"/>
</dbReference>
<dbReference type="EMBL" id="JBHTLX010000002">
    <property type="protein sequence ID" value="MFD1246296.1"/>
    <property type="molecule type" value="Genomic_DNA"/>
</dbReference>
<dbReference type="InterPro" id="IPR036250">
    <property type="entry name" value="AcylCo_DH-like_C"/>
</dbReference>
<feature type="domain" description="Acyl-CoA dehydrogenase/oxidase N-terminal" evidence="2">
    <location>
        <begin position="20"/>
        <end position="115"/>
    </location>
</feature>
<dbReference type="InterPro" id="IPR037069">
    <property type="entry name" value="AcylCoA_DH/ox_N_sf"/>
</dbReference>
<dbReference type="Gene3D" id="1.10.540.10">
    <property type="entry name" value="Acyl-CoA dehydrogenase/oxidase, N-terminal domain"/>
    <property type="match status" value="1"/>
</dbReference>
<proteinExistence type="predicted"/>
<evidence type="ECO:0000313" key="4">
    <source>
        <dbReference type="EMBL" id="MFD1246296.1"/>
    </source>
</evidence>
<comment type="caution">
    <text evidence="4">The sequence shown here is derived from an EMBL/GenBank/DDBJ whole genome shotgun (WGS) entry which is preliminary data.</text>
</comment>
<accession>A0ABW3VU98</accession>
<organism evidence="4 5">
    <name type="scientific">Nocardioides ginsengisoli</name>
    <dbReference type="NCBI Taxonomy" id="363868"/>
    <lineage>
        <taxon>Bacteria</taxon>
        <taxon>Bacillati</taxon>
        <taxon>Actinomycetota</taxon>
        <taxon>Actinomycetes</taxon>
        <taxon>Propionibacteriales</taxon>
        <taxon>Nocardioidaceae</taxon>
        <taxon>Nocardioides</taxon>
    </lineage>
</organism>
<dbReference type="InterPro" id="IPR046373">
    <property type="entry name" value="Acyl-CoA_Oxase/DH_mid-dom_sf"/>
</dbReference>
<keyword evidence="5" id="KW-1185">Reference proteome</keyword>
<dbReference type="Proteomes" id="UP001597229">
    <property type="component" value="Unassembled WGS sequence"/>
</dbReference>
<dbReference type="InterPro" id="IPR009100">
    <property type="entry name" value="AcylCoA_DH/oxidase_NM_dom_sf"/>
</dbReference>
<dbReference type="SUPFAM" id="SSF56645">
    <property type="entry name" value="Acyl-CoA dehydrogenase NM domain-like"/>
    <property type="match status" value="1"/>
</dbReference>
<dbReference type="Gene3D" id="2.40.110.10">
    <property type="entry name" value="Butyryl-CoA Dehydrogenase, subunit A, domain 2"/>
    <property type="match status" value="1"/>
</dbReference>
<dbReference type="Gene3D" id="1.20.140.10">
    <property type="entry name" value="Butyryl-CoA Dehydrogenase, subunit A, domain 3"/>
    <property type="match status" value="1"/>
</dbReference>